<sequence>MFSTISWVSLGLVLAGIALHWFVSPSPRLAKRKASEASSGRSWSGCCGGKLSTLACAVALGSLVVLFVTGFGGRLLLGEQIHGYTLMMHVGLAPVFVISAGVVVIAWGHRCRLNESDRRGLAGLLCLKKTNLADTVDLGWKLTFWLALTLVVPVSLSMMLGMFQIFGTHGQELLISLHQYTSLALTLVVMIHVHLLIRRERK</sequence>
<proteinExistence type="predicted"/>
<evidence type="ECO:0000256" key="1">
    <source>
        <dbReference type="SAM" id="Phobius"/>
    </source>
</evidence>
<keyword evidence="1" id="KW-0812">Transmembrane</keyword>
<keyword evidence="1" id="KW-0472">Membrane</keyword>
<feature type="transmembrane region" description="Helical" evidence="1">
    <location>
        <begin position="51"/>
        <end position="72"/>
    </location>
</feature>
<protein>
    <recommendedName>
        <fullName evidence="3">Cytochrome b561 bacterial/Ni-hydrogenase domain-containing protein</fullName>
    </recommendedName>
</protein>
<gene>
    <name evidence="2" type="ORF">METZ01_LOCUS59441</name>
</gene>
<feature type="transmembrane region" description="Helical" evidence="1">
    <location>
        <begin position="84"/>
        <end position="108"/>
    </location>
</feature>
<name>A0A381SVZ7_9ZZZZ</name>
<accession>A0A381SVZ7</accession>
<dbReference type="AlphaFoldDB" id="A0A381SVZ7"/>
<feature type="transmembrane region" description="Helical" evidence="1">
    <location>
        <begin position="177"/>
        <end position="197"/>
    </location>
</feature>
<feature type="transmembrane region" description="Helical" evidence="1">
    <location>
        <begin position="142"/>
        <end position="165"/>
    </location>
</feature>
<dbReference type="EMBL" id="UINC01003469">
    <property type="protein sequence ID" value="SVA06587.1"/>
    <property type="molecule type" value="Genomic_DNA"/>
</dbReference>
<keyword evidence="1" id="KW-1133">Transmembrane helix</keyword>
<feature type="transmembrane region" description="Helical" evidence="1">
    <location>
        <begin position="6"/>
        <end position="23"/>
    </location>
</feature>
<organism evidence="2">
    <name type="scientific">marine metagenome</name>
    <dbReference type="NCBI Taxonomy" id="408172"/>
    <lineage>
        <taxon>unclassified sequences</taxon>
        <taxon>metagenomes</taxon>
        <taxon>ecological metagenomes</taxon>
    </lineage>
</organism>
<reference evidence="2" key="1">
    <citation type="submission" date="2018-05" db="EMBL/GenBank/DDBJ databases">
        <authorList>
            <person name="Lanie J.A."/>
            <person name="Ng W.-L."/>
            <person name="Kazmierczak K.M."/>
            <person name="Andrzejewski T.M."/>
            <person name="Davidsen T.M."/>
            <person name="Wayne K.J."/>
            <person name="Tettelin H."/>
            <person name="Glass J.I."/>
            <person name="Rusch D."/>
            <person name="Podicherti R."/>
            <person name="Tsui H.-C.T."/>
            <person name="Winkler M.E."/>
        </authorList>
    </citation>
    <scope>NUCLEOTIDE SEQUENCE</scope>
</reference>
<evidence type="ECO:0000313" key="2">
    <source>
        <dbReference type="EMBL" id="SVA06587.1"/>
    </source>
</evidence>
<evidence type="ECO:0008006" key="3">
    <source>
        <dbReference type="Google" id="ProtNLM"/>
    </source>
</evidence>
<dbReference type="Gene3D" id="1.20.950.20">
    <property type="entry name" value="Transmembrane di-heme cytochromes, Chain C"/>
    <property type="match status" value="1"/>
</dbReference>